<sequence length="334" mass="37019">MNVFRVNQPGIFTTIQDLGRFGYENQGVPVAGAMDEFAFRVANILVGNNENTPALEITLLGPTLEVLEDTIVAVTGAKMTPFVNGMKRDCWSSFPLRKGDILSFDYPSSGARAYLSVAGGFLGEFALGSYSTYTRGKIGGIRGRRLEKGDILSCRFPLQFPKTQIVPNELIPVYLSEEEVRVIIGPQHDYFSHEAIEKFLNSIFTITKDSDRMGYKLDGPEIRATGKHDIITDGLVPGAIQVPSNGQPIIMMKDAQTTGGYAKIAVTITADLSKLAQLKPGDRVRFKSVDIKEAYKALKDQERVLKEIYLHLRPIKFYNLKINGRSFEVSISQI</sequence>
<dbReference type="InterPro" id="IPR052708">
    <property type="entry name" value="PxpC"/>
</dbReference>
<dbReference type="NCBIfam" id="TIGR00724">
    <property type="entry name" value="urea_amlyse_rel"/>
    <property type="match status" value="1"/>
</dbReference>
<dbReference type="GO" id="GO:0016787">
    <property type="term" value="F:hydrolase activity"/>
    <property type="evidence" value="ECO:0007669"/>
    <property type="project" value="UniProtKB-KW"/>
</dbReference>
<protein>
    <submittedName>
        <fullName evidence="5">Biotin-dependent carboxyltransferase</fullName>
    </submittedName>
</protein>
<dbReference type="InterPro" id="IPR029000">
    <property type="entry name" value="Cyclophilin-like_dom_sf"/>
</dbReference>
<dbReference type="PANTHER" id="PTHR43309:SF5">
    <property type="entry name" value="5-OXOPROLINASE SUBUNIT C"/>
    <property type="match status" value="1"/>
</dbReference>
<dbReference type="PANTHER" id="PTHR43309">
    <property type="entry name" value="5-OXOPROLINASE SUBUNIT C"/>
    <property type="match status" value="1"/>
</dbReference>
<dbReference type="AlphaFoldDB" id="A0A3G2R276"/>
<keyword evidence="6" id="KW-1185">Reference proteome</keyword>
<organism evidence="5 6">
    <name type="scientific">Biomaibacter acetigenes</name>
    <dbReference type="NCBI Taxonomy" id="2316383"/>
    <lineage>
        <taxon>Bacteria</taxon>
        <taxon>Bacillati</taxon>
        <taxon>Bacillota</taxon>
        <taxon>Clostridia</taxon>
        <taxon>Thermosediminibacterales</taxon>
        <taxon>Tepidanaerobacteraceae</taxon>
        <taxon>Biomaibacter</taxon>
    </lineage>
</organism>
<dbReference type="EMBL" id="CP033169">
    <property type="protein sequence ID" value="AYO29540.1"/>
    <property type="molecule type" value="Genomic_DNA"/>
</dbReference>
<evidence type="ECO:0000313" key="6">
    <source>
        <dbReference type="Proteomes" id="UP000280960"/>
    </source>
</evidence>
<reference evidence="5 6" key="1">
    <citation type="submission" date="2018-10" db="EMBL/GenBank/DDBJ databases">
        <authorList>
            <person name="Zhang X."/>
        </authorList>
    </citation>
    <scope>NUCLEOTIDE SEQUENCE [LARGE SCALE GENOMIC DNA]</scope>
    <source>
        <strain evidence="5 6">SK-G1</strain>
    </source>
</reference>
<evidence type="ECO:0000259" key="4">
    <source>
        <dbReference type="SMART" id="SM00797"/>
    </source>
</evidence>
<keyword evidence="1" id="KW-0547">Nucleotide-binding</keyword>
<dbReference type="Proteomes" id="UP000280960">
    <property type="component" value="Chromosome"/>
</dbReference>
<proteinExistence type="predicted"/>
<dbReference type="GO" id="GO:0005524">
    <property type="term" value="F:ATP binding"/>
    <property type="evidence" value="ECO:0007669"/>
    <property type="project" value="UniProtKB-KW"/>
</dbReference>
<keyword evidence="2" id="KW-0378">Hydrolase</keyword>
<dbReference type="SUPFAM" id="SSF50891">
    <property type="entry name" value="Cyclophilin-like"/>
    <property type="match status" value="1"/>
</dbReference>
<feature type="domain" description="Carboxyltransferase" evidence="4">
    <location>
        <begin position="25"/>
        <end position="304"/>
    </location>
</feature>
<dbReference type="InterPro" id="IPR003778">
    <property type="entry name" value="CT_A_B"/>
</dbReference>
<evidence type="ECO:0000256" key="1">
    <source>
        <dbReference type="ARBA" id="ARBA00022741"/>
    </source>
</evidence>
<keyword evidence="5" id="KW-0808">Transferase</keyword>
<dbReference type="Gene3D" id="2.40.100.10">
    <property type="entry name" value="Cyclophilin-like"/>
    <property type="match status" value="1"/>
</dbReference>
<name>A0A3G2R276_9FIRM</name>
<gene>
    <name evidence="5" type="ORF">D2962_01990</name>
</gene>
<dbReference type="Pfam" id="PF02626">
    <property type="entry name" value="CT_A_B"/>
    <property type="match status" value="1"/>
</dbReference>
<keyword evidence="3" id="KW-0067">ATP-binding</keyword>
<evidence type="ECO:0000256" key="3">
    <source>
        <dbReference type="ARBA" id="ARBA00022840"/>
    </source>
</evidence>
<evidence type="ECO:0000313" key="5">
    <source>
        <dbReference type="EMBL" id="AYO29540.1"/>
    </source>
</evidence>
<dbReference type="RefSeq" id="WP_122013947.1">
    <property type="nucleotide sequence ID" value="NZ_CP033169.1"/>
</dbReference>
<dbReference type="GO" id="GO:0016740">
    <property type="term" value="F:transferase activity"/>
    <property type="evidence" value="ECO:0007669"/>
    <property type="project" value="UniProtKB-KW"/>
</dbReference>
<dbReference type="KEGG" id="bacg:D2962_01990"/>
<evidence type="ECO:0000256" key="2">
    <source>
        <dbReference type="ARBA" id="ARBA00022801"/>
    </source>
</evidence>
<dbReference type="SMART" id="SM00797">
    <property type="entry name" value="AHS2"/>
    <property type="match status" value="1"/>
</dbReference>
<accession>A0A3G2R276</accession>